<dbReference type="PANTHER" id="PTHR35604:SF2">
    <property type="entry name" value="TRANSPOSASE INSH FOR INSERTION SEQUENCE ELEMENT IS5A-RELATED"/>
    <property type="match status" value="1"/>
</dbReference>
<feature type="domain" description="Transposase IS4-like" evidence="1">
    <location>
        <begin position="7"/>
        <end position="109"/>
    </location>
</feature>
<evidence type="ECO:0000313" key="3">
    <source>
        <dbReference type="Proteomes" id="UP000053470"/>
    </source>
</evidence>
<dbReference type="PANTHER" id="PTHR35604">
    <property type="entry name" value="TRANSPOSASE INSH FOR INSERTION SEQUENCE ELEMENT IS5A-RELATED"/>
    <property type="match status" value="1"/>
</dbReference>
<dbReference type="InterPro" id="IPR002559">
    <property type="entry name" value="Transposase_11"/>
</dbReference>
<organism evidence="2 3">
    <name type="scientific">Ralstonia solanacearum IPO1609</name>
    <dbReference type="NCBI Taxonomy" id="564066"/>
    <lineage>
        <taxon>Bacteria</taxon>
        <taxon>Pseudomonadati</taxon>
        <taxon>Pseudomonadota</taxon>
        <taxon>Betaproteobacteria</taxon>
        <taxon>Burkholderiales</taxon>
        <taxon>Burkholderiaceae</taxon>
        <taxon>Ralstonia</taxon>
        <taxon>Ralstonia solanacearum species complex</taxon>
    </lineage>
</organism>
<proteinExistence type="predicted"/>
<dbReference type="RefSeq" id="WP_003262790.1">
    <property type="nucleotide sequence ID" value="NZ_LN651281.1"/>
</dbReference>
<name>A0A7U7JEG8_RALSL</name>
<dbReference type="Pfam" id="PF01609">
    <property type="entry name" value="DDE_Tnp_1"/>
    <property type="match status" value="1"/>
</dbReference>
<sequence length="121" mass="13406">MPTMARHLADVLDPSNTRSRVLADRGYDSGVNRNVLEEHHLEGGIARRTQAGKEPGARLKARNRAISRTRARVEHVFAGLHQLGGKTVRALTLARNTLAITLKCVLYNLKRLVWLAAHDPA</sequence>
<evidence type="ECO:0000259" key="1">
    <source>
        <dbReference type="Pfam" id="PF01609"/>
    </source>
</evidence>
<dbReference type="GO" id="GO:0003677">
    <property type="term" value="F:DNA binding"/>
    <property type="evidence" value="ECO:0007669"/>
    <property type="project" value="InterPro"/>
</dbReference>
<dbReference type="AlphaFoldDB" id="A0A7U7JEG8"/>
<protein>
    <submittedName>
        <fullName evidence="2">Transposase protein</fullName>
    </submittedName>
</protein>
<accession>A0A7U7JEG8</accession>
<dbReference type="Proteomes" id="UP000053470">
    <property type="component" value="Unassembled WGS sequence"/>
</dbReference>
<dbReference type="GO" id="GO:0004803">
    <property type="term" value="F:transposase activity"/>
    <property type="evidence" value="ECO:0007669"/>
    <property type="project" value="InterPro"/>
</dbReference>
<reference evidence="2" key="1">
    <citation type="submission" date="2014-11" db="EMBL/GenBank/DDBJ databases">
        <authorList>
            <person name="Genoscope - CEA"/>
        </authorList>
    </citation>
    <scope>NUCLEOTIDE SEQUENCE</scope>
    <source>
        <strain evidence="2">IPO1609</strain>
    </source>
</reference>
<gene>
    <name evidence="2" type="ORF">RSIPO_04137</name>
</gene>
<keyword evidence="3" id="KW-1185">Reference proteome</keyword>
<evidence type="ECO:0000313" key="2">
    <source>
        <dbReference type="EMBL" id="CEJ17438.1"/>
    </source>
</evidence>
<reference evidence="2" key="2">
    <citation type="submission" date="2022-04" db="EMBL/GenBank/DDBJ databases">
        <title>Genomic draft of R. solanacearum strain IPO1609, a phylotype IIB1/biovar 2/race 3 strain isolated from potato in Europe.</title>
        <authorList>
            <person name="Boucher C."/>
            <person name="Carrere S."/>
            <person name="Dossat C."/>
            <person name="Elbaz M."/>
            <person name="Genin S."/>
            <person name="Gouzy J."/>
            <person name="Prior P."/>
            <person name="Segurens B."/>
            <person name="Wincker P."/>
        </authorList>
    </citation>
    <scope>NUCLEOTIDE SEQUENCE</scope>
    <source>
        <strain evidence="2">IPO1609</strain>
    </source>
</reference>
<dbReference type="GO" id="GO:0006313">
    <property type="term" value="P:DNA transposition"/>
    <property type="evidence" value="ECO:0007669"/>
    <property type="project" value="InterPro"/>
</dbReference>
<dbReference type="EMBL" id="LN651281">
    <property type="protein sequence ID" value="CEJ17438.1"/>
    <property type="molecule type" value="Genomic_DNA"/>
</dbReference>